<evidence type="ECO:0000313" key="3">
    <source>
        <dbReference type="Proteomes" id="UP000036681"/>
    </source>
</evidence>
<feature type="disulfide bond" evidence="1">
    <location>
        <begin position="22"/>
        <end position="56"/>
    </location>
</feature>
<dbReference type="PROSITE" id="PS51670">
    <property type="entry name" value="SHKT"/>
    <property type="match status" value="2"/>
</dbReference>
<feature type="disulfide bond" evidence="1">
    <location>
        <begin position="97"/>
        <end position="131"/>
    </location>
</feature>
<proteinExistence type="predicted"/>
<organism evidence="3 4">
    <name type="scientific">Ascaris lumbricoides</name>
    <name type="common">Giant roundworm</name>
    <dbReference type="NCBI Taxonomy" id="6252"/>
    <lineage>
        <taxon>Eukaryota</taxon>
        <taxon>Metazoa</taxon>
        <taxon>Ecdysozoa</taxon>
        <taxon>Nematoda</taxon>
        <taxon>Chromadorea</taxon>
        <taxon>Rhabditida</taxon>
        <taxon>Spirurina</taxon>
        <taxon>Ascaridomorpha</taxon>
        <taxon>Ascaridoidea</taxon>
        <taxon>Ascarididae</taxon>
        <taxon>Ascaris</taxon>
    </lineage>
</organism>
<dbReference type="SMART" id="SM00254">
    <property type="entry name" value="ShKT"/>
    <property type="match status" value="2"/>
</dbReference>
<keyword evidence="1" id="KW-1015">Disulfide bond</keyword>
<feature type="domain" description="ShKT" evidence="2">
    <location>
        <begin position="22"/>
        <end position="56"/>
    </location>
</feature>
<dbReference type="WBParaSite" id="ALUE_0001857101-mRNA-1">
    <property type="protein sequence ID" value="ALUE_0001857101-mRNA-1"/>
    <property type="gene ID" value="ALUE_0001857101"/>
</dbReference>
<protein>
    <submittedName>
        <fullName evidence="4">ShKT domain-containing protein</fullName>
    </submittedName>
</protein>
<dbReference type="InterPro" id="IPR003582">
    <property type="entry name" value="ShKT_dom"/>
</dbReference>
<sequence length="154" mass="18149">MSEWCKASCAKCHPAYDLHNECSDRHRMCEFWADEGECDKNSLWMFENCRNSCAQCDHKRNEICPPSPISGEKKINFPLRRKIISETKMWCVELSECSDRHRMCEFWADEGECDKNSLWMFENCRNSCAQCDHKRNEICPPSPIVKNETQNDIQ</sequence>
<evidence type="ECO:0000313" key="4">
    <source>
        <dbReference type="WBParaSite" id="ALUE_0001857101-mRNA-1"/>
    </source>
</evidence>
<keyword evidence="3" id="KW-1185">Reference proteome</keyword>
<feature type="domain" description="ShKT" evidence="2">
    <location>
        <begin position="97"/>
        <end position="131"/>
    </location>
</feature>
<accession>A0A0M3IIZ8</accession>
<dbReference type="AlphaFoldDB" id="A0A0M3IIZ8"/>
<dbReference type="Proteomes" id="UP000036681">
    <property type="component" value="Unplaced"/>
</dbReference>
<evidence type="ECO:0000256" key="1">
    <source>
        <dbReference type="PROSITE-ProRule" id="PRU01005"/>
    </source>
</evidence>
<reference evidence="4" key="1">
    <citation type="submission" date="2017-02" db="UniProtKB">
        <authorList>
            <consortium name="WormBaseParasite"/>
        </authorList>
    </citation>
    <scope>IDENTIFICATION</scope>
</reference>
<dbReference type="Pfam" id="PF01549">
    <property type="entry name" value="ShK"/>
    <property type="match status" value="2"/>
</dbReference>
<name>A0A0M3IIZ8_ASCLU</name>
<evidence type="ECO:0000259" key="2">
    <source>
        <dbReference type="PROSITE" id="PS51670"/>
    </source>
</evidence>
<comment type="caution">
    <text evidence="1">Lacks conserved residue(s) required for the propagation of feature annotation.</text>
</comment>